<reference evidence="3 4" key="1">
    <citation type="submission" date="2014-04" db="EMBL/GenBank/DDBJ databases">
        <authorList>
            <consortium name="DOE Joint Genome Institute"/>
            <person name="Kuo A."/>
            <person name="Kohler A."/>
            <person name="Nagy L.G."/>
            <person name="Floudas D."/>
            <person name="Copeland A."/>
            <person name="Barry K.W."/>
            <person name="Cichocki N."/>
            <person name="Veneault-Fourrey C."/>
            <person name="LaButti K."/>
            <person name="Lindquist E.A."/>
            <person name="Lipzen A."/>
            <person name="Lundell T."/>
            <person name="Morin E."/>
            <person name="Murat C."/>
            <person name="Sun H."/>
            <person name="Tunlid A."/>
            <person name="Henrissat B."/>
            <person name="Grigoriev I.V."/>
            <person name="Hibbett D.S."/>
            <person name="Martin F."/>
            <person name="Nordberg H.P."/>
            <person name="Cantor M.N."/>
            <person name="Hua S.X."/>
        </authorList>
    </citation>
    <scope>NUCLEOTIDE SEQUENCE [LARGE SCALE GENOMIC DNA]</scope>
    <source>
        <strain evidence="3 4">Foug A</strain>
    </source>
</reference>
<accession>A0A0C3DBZ6</accession>
<organism evidence="3 4">
    <name type="scientific">Scleroderma citrinum Foug A</name>
    <dbReference type="NCBI Taxonomy" id="1036808"/>
    <lineage>
        <taxon>Eukaryota</taxon>
        <taxon>Fungi</taxon>
        <taxon>Dikarya</taxon>
        <taxon>Basidiomycota</taxon>
        <taxon>Agaricomycotina</taxon>
        <taxon>Agaricomycetes</taxon>
        <taxon>Agaricomycetidae</taxon>
        <taxon>Boletales</taxon>
        <taxon>Sclerodermatineae</taxon>
        <taxon>Sclerodermataceae</taxon>
        <taxon>Scleroderma</taxon>
    </lineage>
</organism>
<dbReference type="AlphaFoldDB" id="A0A0C3DBZ6"/>
<dbReference type="InterPro" id="IPR050734">
    <property type="entry name" value="PIH1/Kintoun_subfamily"/>
</dbReference>
<proteinExistence type="inferred from homology"/>
<dbReference type="STRING" id="1036808.A0A0C3DBZ6"/>
<protein>
    <recommendedName>
        <fullName evidence="2">PIH1 N-terminal domain-containing protein</fullName>
    </recommendedName>
</protein>
<evidence type="ECO:0000259" key="2">
    <source>
        <dbReference type="Pfam" id="PF08190"/>
    </source>
</evidence>
<dbReference type="PANTHER" id="PTHR22997:SF0">
    <property type="entry name" value="PIH1 DOMAIN-CONTAINING PROTEIN 1"/>
    <property type="match status" value="1"/>
</dbReference>
<dbReference type="GO" id="GO:0005737">
    <property type="term" value="C:cytoplasm"/>
    <property type="evidence" value="ECO:0007669"/>
    <property type="project" value="TreeGrafter"/>
</dbReference>
<dbReference type="OrthoDB" id="5135119at2759"/>
<dbReference type="HOGENOM" id="CLU_050239_0_0_1"/>
<name>A0A0C3DBZ6_9AGAM</name>
<sequence>MATCKVPVALNPVPGFCLKSRSTNDTVVHATAAVDSQGAQPTPASTLIPVPKGLKVFVNIAWDANVPPPPQGSEDTIQNAMKGLDIDESDPKGWFVPLVLSDARQEHDKGRCYCTPLHLPIAGLPALVFDAIFNPSIKSRTLKDPDFKSFVIELACQRIEAQTTIVLSRQIATPNIASKGKPQPRKALVPASLYPSGHPNHRAPTKLIQEIASPPASKLTPTSILKTPQHPSNAVPSWSWSEENSRLRIVIHVPMLTRALISQSTLEVESRRVIFCVPSLYVLDIDLNASDAELTATFSKTDSVTQAVLLKRKRDLDIDNAKAEWHVADKSLILYA</sequence>
<dbReference type="EMBL" id="KN822089">
    <property type="protein sequence ID" value="KIM58235.1"/>
    <property type="molecule type" value="Genomic_DNA"/>
</dbReference>
<dbReference type="Proteomes" id="UP000053989">
    <property type="component" value="Unassembled WGS sequence"/>
</dbReference>
<gene>
    <name evidence="3" type="ORF">SCLCIDRAFT_28262</name>
</gene>
<dbReference type="InParanoid" id="A0A0C3DBZ6"/>
<feature type="domain" description="PIH1 N-terminal" evidence="2">
    <location>
        <begin position="35"/>
        <end position="185"/>
    </location>
</feature>
<keyword evidence="4" id="KW-1185">Reference proteome</keyword>
<dbReference type="PANTHER" id="PTHR22997">
    <property type="entry name" value="PIH1 DOMAIN-CONTAINING PROTEIN 1"/>
    <property type="match status" value="1"/>
</dbReference>
<evidence type="ECO:0000256" key="1">
    <source>
        <dbReference type="ARBA" id="ARBA00008511"/>
    </source>
</evidence>
<evidence type="ECO:0000313" key="3">
    <source>
        <dbReference type="EMBL" id="KIM58235.1"/>
    </source>
</evidence>
<dbReference type="Pfam" id="PF08190">
    <property type="entry name" value="PIH1"/>
    <property type="match status" value="1"/>
</dbReference>
<dbReference type="InterPro" id="IPR012981">
    <property type="entry name" value="PIH1_N"/>
</dbReference>
<reference evidence="4" key="2">
    <citation type="submission" date="2015-01" db="EMBL/GenBank/DDBJ databases">
        <title>Evolutionary Origins and Diversification of the Mycorrhizal Mutualists.</title>
        <authorList>
            <consortium name="DOE Joint Genome Institute"/>
            <consortium name="Mycorrhizal Genomics Consortium"/>
            <person name="Kohler A."/>
            <person name="Kuo A."/>
            <person name="Nagy L.G."/>
            <person name="Floudas D."/>
            <person name="Copeland A."/>
            <person name="Barry K.W."/>
            <person name="Cichocki N."/>
            <person name="Veneault-Fourrey C."/>
            <person name="LaButti K."/>
            <person name="Lindquist E.A."/>
            <person name="Lipzen A."/>
            <person name="Lundell T."/>
            <person name="Morin E."/>
            <person name="Murat C."/>
            <person name="Riley R."/>
            <person name="Ohm R."/>
            <person name="Sun H."/>
            <person name="Tunlid A."/>
            <person name="Henrissat B."/>
            <person name="Grigoriev I.V."/>
            <person name="Hibbett D.S."/>
            <person name="Martin F."/>
        </authorList>
    </citation>
    <scope>NUCLEOTIDE SEQUENCE [LARGE SCALE GENOMIC DNA]</scope>
    <source>
        <strain evidence="4">Foug A</strain>
    </source>
</reference>
<comment type="similarity">
    <text evidence="1">Belongs to the PIH1 family.</text>
</comment>
<evidence type="ECO:0000313" key="4">
    <source>
        <dbReference type="Proteomes" id="UP000053989"/>
    </source>
</evidence>